<name>A0ACA9QCB7_9GLOM</name>
<proteinExistence type="predicted"/>
<protein>
    <submittedName>
        <fullName evidence="1">9159_t:CDS:1</fullName>
    </submittedName>
</protein>
<comment type="caution">
    <text evidence="1">The sequence shown here is derived from an EMBL/GenBank/DDBJ whole genome shotgun (WGS) entry which is preliminary data.</text>
</comment>
<keyword evidence="2" id="KW-1185">Reference proteome</keyword>
<gene>
    <name evidence="1" type="ORF">SPELUC_LOCUS14098</name>
</gene>
<organism evidence="1 2">
    <name type="scientific">Cetraspora pellucida</name>
    <dbReference type="NCBI Taxonomy" id="1433469"/>
    <lineage>
        <taxon>Eukaryota</taxon>
        <taxon>Fungi</taxon>
        <taxon>Fungi incertae sedis</taxon>
        <taxon>Mucoromycota</taxon>
        <taxon>Glomeromycotina</taxon>
        <taxon>Glomeromycetes</taxon>
        <taxon>Diversisporales</taxon>
        <taxon>Gigasporaceae</taxon>
        <taxon>Cetraspora</taxon>
    </lineage>
</organism>
<dbReference type="Proteomes" id="UP000789366">
    <property type="component" value="Unassembled WGS sequence"/>
</dbReference>
<evidence type="ECO:0000313" key="1">
    <source>
        <dbReference type="EMBL" id="CAG8745348.1"/>
    </source>
</evidence>
<feature type="non-terminal residue" evidence="1">
    <location>
        <position position="79"/>
    </location>
</feature>
<accession>A0ACA9QCB7</accession>
<dbReference type="EMBL" id="CAJVPW010039980">
    <property type="protein sequence ID" value="CAG8745348.1"/>
    <property type="molecule type" value="Genomic_DNA"/>
</dbReference>
<reference evidence="1" key="1">
    <citation type="submission" date="2021-06" db="EMBL/GenBank/DDBJ databases">
        <authorList>
            <person name="Kallberg Y."/>
            <person name="Tangrot J."/>
            <person name="Rosling A."/>
        </authorList>
    </citation>
    <scope>NUCLEOTIDE SEQUENCE</scope>
    <source>
        <strain evidence="1">28 12/20/2015</strain>
    </source>
</reference>
<evidence type="ECO:0000313" key="2">
    <source>
        <dbReference type="Proteomes" id="UP000789366"/>
    </source>
</evidence>
<feature type="non-terminal residue" evidence="1">
    <location>
        <position position="1"/>
    </location>
</feature>
<sequence length="79" mass="9397">NNPLQRPNINEVYQTLCSWKPPENEQFEDVELIRKKIIKSYKDKKADMNSIHSEAIYTSRLLNNMIQESISCRQSCIYF</sequence>